<gene>
    <name evidence="7" type="ORF">C8N32_1075</name>
</gene>
<keyword evidence="3 6" id="KW-0815">Transposition</keyword>
<keyword evidence="6" id="KW-0814">Transposable element</keyword>
<evidence type="ECO:0000256" key="2">
    <source>
        <dbReference type="ARBA" id="ARBA00010961"/>
    </source>
</evidence>
<comment type="caution">
    <text evidence="7">The sequence shown here is derived from an EMBL/GenBank/DDBJ whole genome shotgun (WGS) entry which is preliminary data.</text>
</comment>
<comment type="function">
    <text evidence="1 6">Required for the transposition of the insertion element.</text>
</comment>
<protein>
    <recommendedName>
        <fullName evidence="6">Mutator family transposase</fullName>
    </recommendedName>
</protein>
<comment type="similarity">
    <text evidence="2 6">Belongs to the transposase mutator family.</text>
</comment>
<organism evidence="7 8">
    <name type="scientific">Rhodovulum imhoffii</name>
    <dbReference type="NCBI Taxonomy" id="365340"/>
    <lineage>
        <taxon>Bacteria</taxon>
        <taxon>Pseudomonadati</taxon>
        <taxon>Pseudomonadota</taxon>
        <taxon>Alphaproteobacteria</taxon>
        <taxon>Rhodobacterales</taxon>
        <taxon>Paracoccaceae</taxon>
        <taxon>Rhodovulum</taxon>
    </lineage>
</organism>
<dbReference type="Pfam" id="PF00872">
    <property type="entry name" value="Transposase_mut"/>
    <property type="match status" value="1"/>
</dbReference>
<accession>A0A2T5BSB1</accession>
<keyword evidence="8" id="KW-1185">Reference proteome</keyword>
<evidence type="ECO:0000313" key="8">
    <source>
        <dbReference type="Proteomes" id="UP000243859"/>
    </source>
</evidence>
<proteinExistence type="inferred from homology"/>
<name>A0A2T5BSB1_9RHOB</name>
<dbReference type="Proteomes" id="UP000243859">
    <property type="component" value="Unassembled WGS sequence"/>
</dbReference>
<dbReference type="InterPro" id="IPR001207">
    <property type="entry name" value="Transposase_mutator"/>
</dbReference>
<keyword evidence="4 6" id="KW-0238">DNA-binding</keyword>
<sequence length="138" mass="15596">MNFCSWKDRKAVAADLRPIYEAPTAEEVARQLDVFEANWGGKYPSTAPAWRRAWSEVTPFYAFSAAIRKIIYTTNAVESLNRVLWKTLKTKGSSPTEEAAMKPIFLVIRNFEKGGRAVREWVAARNHPAIMSAGRFDA</sequence>
<dbReference type="GO" id="GO:0006313">
    <property type="term" value="P:DNA transposition"/>
    <property type="evidence" value="ECO:0007669"/>
    <property type="project" value="UniProtKB-UniRule"/>
</dbReference>
<dbReference type="AlphaFoldDB" id="A0A2T5BSB1"/>
<evidence type="ECO:0000256" key="3">
    <source>
        <dbReference type="ARBA" id="ARBA00022578"/>
    </source>
</evidence>
<evidence type="ECO:0000313" key="7">
    <source>
        <dbReference type="EMBL" id="PTN02239.1"/>
    </source>
</evidence>
<reference evidence="7 8" key="1">
    <citation type="submission" date="2018-04" db="EMBL/GenBank/DDBJ databases">
        <title>Genomic Encyclopedia of Archaeal and Bacterial Type Strains, Phase II (KMG-II): from individual species to whole genera.</title>
        <authorList>
            <person name="Goeker M."/>
        </authorList>
    </citation>
    <scope>NUCLEOTIDE SEQUENCE [LARGE SCALE GENOMIC DNA]</scope>
    <source>
        <strain evidence="7 8">DSM 18064</strain>
    </source>
</reference>
<dbReference type="PANTHER" id="PTHR33217:SF5">
    <property type="entry name" value="MUTATOR FAMILY TRANSPOSASE"/>
    <property type="match status" value="1"/>
</dbReference>
<keyword evidence="5 6" id="KW-0233">DNA recombination</keyword>
<dbReference type="GO" id="GO:0004803">
    <property type="term" value="F:transposase activity"/>
    <property type="evidence" value="ECO:0007669"/>
    <property type="project" value="UniProtKB-UniRule"/>
</dbReference>
<dbReference type="GO" id="GO:0003677">
    <property type="term" value="F:DNA binding"/>
    <property type="evidence" value="ECO:0007669"/>
    <property type="project" value="UniProtKB-UniRule"/>
</dbReference>
<evidence type="ECO:0000256" key="4">
    <source>
        <dbReference type="ARBA" id="ARBA00023125"/>
    </source>
</evidence>
<evidence type="ECO:0000256" key="1">
    <source>
        <dbReference type="ARBA" id="ARBA00002190"/>
    </source>
</evidence>
<dbReference type="EMBL" id="QAAA01000007">
    <property type="protein sequence ID" value="PTN02239.1"/>
    <property type="molecule type" value="Genomic_DNA"/>
</dbReference>
<evidence type="ECO:0000256" key="6">
    <source>
        <dbReference type="RuleBase" id="RU365089"/>
    </source>
</evidence>
<dbReference type="PANTHER" id="PTHR33217">
    <property type="entry name" value="TRANSPOSASE FOR INSERTION SEQUENCE ELEMENT IS1081"/>
    <property type="match status" value="1"/>
</dbReference>
<evidence type="ECO:0000256" key="5">
    <source>
        <dbReference type="ARBA" id="ARBA00023172"/>
    </source>
</evidence>